<accession>A0ABV3S291</accession>
<dbReference type="RefSeq" id="WP_367973881.1">
    <property type="nucleotide sequence ID" value="NZ_JBFPEQ010000001.1"/>
</dbReference>
<evidence type="ECO:0000313" key="1">
    <source>
        <dbReference type="EMBL" id="MEX0380476.1"/>
    </source>
</evidence>
<keyword evidence="2" id="KW-1185">Reference proteome</keyword>
<sequence length="831" mass="89368">MAESYSKWIMTTAFANNSQAALNTGNKIEWVALKTSDDTHTVSDLQGFNDTTLATAKIKQTASINSVVLNGNTVTITGIFNSGGNAADYYIKTIFLVAKYNGTEFLAGVTIANSSGSAFRMPTLSTTEITEFTARPQITVTNSSTISTTVNPVAAATNERVNSLETSLNGKIVESNADKQKLWNKLADYVTKATAETITGVKTFTQTIVGSITGNAGTATKLITGRKINGVSFDGSADITVKASNDDKIVHSDGDQTIKGSLDLPNDNTMIRVGNNSDIGLVKKQGQSGSLVIGSSNQFKLQKSNNVKISPTDTFTDLMSVDQDGNIKAKSFSGIIQPREFSSADMNLLVESGIYKIPNSFKNVPVGMPNGGIVEVYTYDGNVTYQILHVQGSKIWKRYKFGVTWYDWNLLADDKTVVHNTGTENILGAKSFETNRNSADGIYLKVSSDNIDNSSHKIFWSRDDILNSGFGMNVGIGAGGNLIIGGGESAPSFLDALATGNIPKNISDLGMKGDSEYGIFSSDENVVLLAGYQSGGSTGKAWIFRNNGIILTPNGANIIEDNTGTLSFKKQDGTKMSLGTDIDGNAAMLSTKMLSSGEDLNNYKKSGFFICGTNAVAQALKNSPTTNAFSLRIYPTGLNDYSVVQYIDEYVNNTQSQTYKRAYYPVNGWGSWQKVAFDTNSNIWKYSQQFEGGVEISQATPFIDFHFGKSTDDWTSRIIESASGKLNFYGNGMAKMTMGANIDGNAATASAPNVIGISTNTDLNTLKNNGFYSFQGGTVLNSPVSNYFSLNVVAVGSVNSSQMLIDTNTGNVWSRGWNRGNTWTDWKKLGV</sequence>
<comment type="caution">
    <text evidence="1">The sequence shown here is derived from an EMBL/GenBank/DDBJ whole genome shotgun (WGS) entry which is preliminary data.</text>
</comment>
<organism evidence="1 2">
    <name type="scientific">Leuconostoc aquikimchii</name>
    <dbReference type="NCBI Taxonomy" id="3236804"/>
    <lineage>
        <taxon>Bacteria</taxon>
        <taxon>Bacillati</taxon>
        <taxon>Bacillota</taxon>
        <taxon>Bacilli</taxon>
        <taxon>Lactobacillales</taxon>
        <taxon>Lactobacillaceae</taxon>
        <taxon>Leuconostoc</taxon>
    </lineage>
</organism>
<dbReference type="Proteomes" id="UP001556617">
    <property type="component" value="Unassembled WGS sequence"/>
</dbReference>
<dbReference type="Gene3D" id="6.10.140.2190">
    <property type="match status" value="2"/>
</dbReference>
<dbReference type="EMBL" id="JBFPER010000001">
    <property type="protein sequence ID" value="MEX0380476.1"/>
    <property type="molecule type" value="Genomic_DNA"/>
</dbReference>
<dbReference type="CDD" id="cd19958">
    <property type="entry name" value="pyocin_knob"/>
    <property type="match status" value="3"/>
</dbReference>
<evidence type="ECO:0000313" key="2">
    <source>
        <dbReference type="Proteomes" id="UP001556617"/>
    </source>
</evidence>
<reference evidence="1 2" key="1">
    <citation type="submission" date="2024-07" db="EMBL/GenBank/DDBJ databases">
        <authorList>
            <person name="Yun M."/>
        </authorList>
    </citation>
    <scope>NUCLEOTIDE SEQUENCE [LARGE SCALE GENOMIC DNA]</scope>
    <source>
        <strain evidence="1 2">MS01</strain>
    </source>
</reference>
<name>A0ABV3S291_9LACO</name>
<proteinExistence type="predicted"/>
<gene>
    <name evidence="1" type="ORF">AB3K24_03815</name>
</gene>
<protein>
    <submittedName>
        <fullName evidence="1">Pyocin knob domain-containing protein</fullName>
    </submittedName>
</protein>